<dbReference type="Proteomes" id="UP001058974">
    <property type="component" value="Chromosome 3"/>
</dbReference>
<name>A0A9D4XZZ3_PEA</name>
<dbReference type="Gramene" id="Psat03G0502000-T1">
    <property type="protein sequence ID" value="KAI5430648.1"/>
    <property type="gene ID" value="KIW84_035020"/>
</dbReference>
<comment type="caution">
    <text evidence="1">The sequence shown here is derived from an EMBL/GenBank/DDBJ whole genome shotgun (WGS) entry which is preliminary data.</text>
</comment>
<dbReference type="PANTHER" id="PTHR46537:SF3">
    <property type="entry name" value="E3 UBIQUITIN-PROTEIN LIGASE RING1A"/>
    <property type="match status" value="1"/>
</dbReference>
<keyword evidence="2" id="KW-1185">Reference proteome</keyword>
<organism evidence="1 2">
    <name type="scientific">Pisum sativum</name>
    <name type="common">Garden pea</name>
    <name type="synonym">Lathyrus oleraceus</name>
    <dbReference type="NCBI Taxonomy" id="3888"/>
    <lineage>
        <taxon>Eukaryota</taxon>
        <taxon>Viridiplantae</taxon>
        <taxon>Streptophyta</taxon>
        <taxon>Embryophyta</taxon>
        <taxon>Tracheophyta</taxon>
        <taxon>Spermatophyta</taxon>
        <taxon>Magnoliopsida</taxon>
        <taxon>eudicotyledons</taxon>
        <taxon>Gunneridae</taxon>
        <taxon>Pentapetalae</taxon>
        <taxon>rosids</taxon>
        <taxon>fabids</taxon>
        <taxon>Fabales</taxon>
        <taxon>Fabaceae</taxon>
        <taxon>Papilionoideae</taxon>
        <taxon>50 kb inversion clade</taxon>
        <taxon>NPAAA clade</taxon>
        <taxon>Hologalegina</taxon>
        <taxon>IRL clade</taxon>
        <taxon>Fabeae</taxon>
        <taxon>Lathyrus</taxon>
    </lineage>
</organism>
<dbReference type="EMBL" id="JAMSHJ010000003">
    <property type="protein sequence ID" value="KAI5430648.1"/>
    <property type="molecule type" value="Genomic_DNA"/>
</dbReference>
<gene>
    <name evidence="1" type="ORF">KIW84_035020</name>
</gene>
<dbReference type="InterPro" id="IPR044592">
    <property type="entry name" value="RING1A/B"/>
</dbReference>
<protein>
    <submittedName>
        <fullName evidence="1">Uncharacterized protein</fullName>
    </submittedName>
</protein>
<dbReference type="AlphaFoldDB" id="A0A9D4XZZ3"/>
<dbReference type="PANTHER" id="PTHR46537">
    <property type="entry name" value="OS11G0578200 PROTEIN"/>
    <property type="match status" value="1"/>
</dbReference>
<accession>A0A9D4XZZ3</accession>
<evidence type="ECO:0000313" key="2">
    <source>
        <dbReference type="Proteomes" id="UP001058974"/>
    </source>
</evidence>
<proteinExistence type="predicted"/>
<sequence>TITRKISCRVGVKINESSGYESMNQNDDIKNARTSKRSEVETQVSQCHILHSSKNQTHYLVSSSSTLMWRGNDHTMDNANISMFDRNNRLSIITEHLSNSTKNENELDIFIKLFSLEEERVSNLRRPYLICKPTTSIGELCQYIALETSLQTEEIELYVIKECEPLVIFGDATVDPNNIKFEFLTREEENLAELIPDNLIHGYLVIGYKKKMWDLNMALY</sequence>
<evidence type="ECO:0000313" key="1">
    <source>
        <dbReference type="EMBL" id="KAI5430648.1"/>
    </source>
</evidence>
<reference evidence="1 2" key="1">
    <citation type="journal article" date="2022" name="Nat. Genet.">
        <title>Improved pea reference genome and pan-genome highlight genomic features and evolutionary characteristics.</title>
        <authorList>
            <person name="Yang T."/>
            <person name="Liu R."/>
            <person name="Luo Y."/>
            <person name="Hu S."/>
            <person name="Wang D."/>
            <person name="Wang C."/>
            <person name="Pandey M.K."/>
            <person name="Ge S."/>
            <person name="Xu Q."/>
            <person name="Li N."/>
            <person name="Li G."/>
            <person name="Huang Y."/>
            <person name="Saxena R.K."/>
            <person name="Ji Y."/>
            <person name="Li M."/>
            <person name="Yan X."/>
            <person name="He Y."/>
            <person name="Liu Y."/>
            <person name="Wang X."/>
            <person name="Xiang C."/>
            <person name="Varshney R.K."/>
            <person name="Ding H."/>
            <person name="Gao S."/>
            <person name="Zong X."/>
        </authorList>
    </citation>
    <scope>NUCLEOTIDE SEQUENCE [LARGE SCALE GENOMIC DNA]</scope>
    <source>
        <strain evidence="1 2">cv. Zhongwan 6</strain>
    </source>
</reference>
<feature type="non-terminal residue" evidence="1">
    <location>
        <position position="220"/>
    </location>
</feature>